<accession>A0A1C7M384</accession>
<gene>
    <name evidence="2" type="primary">budC_1</name>
    <name evidence="2" type="ORF">A0H81_08948</name>
</gene>
<dbReference type="AlphaFoldDB" id="A0A1C7M384"/>
<dbReference type="InterPro" id="IPR036291">
    <property type="entry name" value="NAD(P)-bd_dom_sf"/>
</dbReference>
<evidence type="ECO:0000313" key="3">
    <source>
        <dbReference type="Proteomes" id="UP000092993"/>
    </source>
</evidence>
<dbReference type="InterPro" id="IPR002347">
    <property type="entry name" value="SDR_fam"/>
</dbReference>
<dbReference type="STRING" id="5627.A0A1C7M384"/>
<dbReference type="Gene3D" id="3.40.50.720">
    <property type="entry name" value="NAD(P)-binding Rossmann-like Domain"/>
    <property type="match status" value="1"/>
</dbReference>
<dbReference type="OMA" id="GMNQKAR"/>
<evidence type="ECO:0000313" key="2">
    <source>
        <dbReference type="EMBL" id="OBZ71198.1"/>
    </source>
</evidence>
<dbReference type="Proteomes" id="UP000092993">
    <property type="component" value="Unassembled WGS sequence"/>
</dbReference>
<comment type="caution">
    <text evidence="2">The sequence shown here is derived from an EMBL/GenBank/DDBJ whole genome shotgun (WGS) entry which is preliminary data.</text>
</comment>
<dbReference type="Pfam" id="PF13561">
    <property type="entry name" value="adh_short_C2"/>
    <property type="match status" value="1"/>
</dbReference>
<dbReference type="GO" id="GO:0048038">
    <property type="term" value="F:quinone binding"/>
    <property type="evidence" value="ECO:0007669"/>
    <property type="project" value="TreeGrafter"/>
</dbReference>
<dbReference type="PANTHER" id="PTHR42760">
    <property type="entry name" value="SHORT-CHAIN DEHYDROGENASES/REDUCTASES FAMILY MEMBER"/>
    <property type="match status" value="1"/>
</dbReference>
<proteinExistence type="inferred from homology"/>
<evidence type="ECO:0000256" key="1">
    <source>
        <dbReference type="ARBA" id="ARBA00006484"/>
    </source>
</evidence>
<dbReference type="SUPFAM" id="SSF51735">
    <property type="entry name" value="NAD(P)-binding Rossmann-fold domains"/>
    <property type="match status" value="1"/>
</dbReference>
<dbReference type="OrthoDB" id="498125at2759"/>
<sequence>MFISYHCVSGFSTSPDLGAGTIFLQSSMSSKGSAIVTGAASGIGRAIAIRLVQDGFDVALFDLPSSQEKLDTLTEQLKQTSGPRTLTVLGDVSVEADVQALVDKVVQEFGGLDVMVANAGIAKVAVLHETSVEDLDHLYAVNVRGVFLSYKYAIIQMLKQGRGGRIIGAASLGGKRGVLEHTAYCATKFAIRAMEYGKFGINVNTYCPGMTETPLLARLDEVLTSKSGEAKGSWMGQAKNRNAIGRIGAPDDVVGLVSFLASKDSAFITGQSINVDGGNYFN</sequence>
<dbReference type="GO" id="GO:0016616">
    <property type="term" value="F:oxidoreductase activity, acting on the CH-OH group of donors, NAD or NADP as acceptor"/>
    <property type="evidence" value="ECO:0007669"/>
    <property type="project" value="TreeGrafter"/>
</dbReference>
<dbReference type="GO" id="GO:0006633">
    <property type="term" value="P:fatty acid biosynthetic process"/>
    <property type="evidence" value="ECO:0007669"/>
    <property type="project" value="TreeGrafter"/>
</dbReference>
<protein>
    <submittedName>
        <fullName evidence="2">Diacetyl reductase [(S)-acetoin forming]</fullName>
    </submittedName>
</protein>
<keyword evidence="3" id="KW-1185">Reference proteome</keyword>
<dbReference type="PANTHER" id="PTHR42760:SF121">
    <property type="entry name" value="3-OXOACYL-(ACYL-CARRIER-PROTEIN) REDUCTASE"/>
    <property type="match status" value="1"/>
</dbReference>
<reference evidence="2 3" key="1">
    <citation type="submission" date="2016-03" db="EMBL/GenBank/DDBJ databases">
        <title>Whole genome sequencing of Grifola frondosa 9006-11.</title>
        <authorList>
            <person name="Min B."/>
            <person name="Park H."/>
            <person name="Kim J.-G."/>
            <person name="Cho H."/>
            <person name="Oh Y.-L."/>
            <person name="Kong W.-S."/>
            <person name="Choi I.-G."/>
        </authorList>
    </citation>
    <scope>NUCLEOTIDE SEQUENCE [LARGE SCALE GENOMIC DNA]</scope>
    <source>
        <strain evidence="2 3">9006-11</strain>
    </source>
</reference>
<dbReference type="FunFam" id="3.40.50.720:FF:000084">
    <property type="entry name" value="Short-chain dehydrogenase reductase"/>
    <property type="match status" value="1"/>
</dbReference>
<comment type="similarity">
    <text evidence="1">Belongs to the short-chain dehydrogenases/reductases (SDR) family.</text>
</comment>
<name>A0A1C7M384_GRIFR</name>
<dbReference type="EMBL" id="LUGG01000011">
    <property type="protein sequence ID" value="OBZ71198.1"/>
    <property type="molecule type" value="Genomic_DNA"/>
</dbReference>
<dbReference type="PRINTS" id="PR00081">
    <property type="entry name" value="GDHRDH"/>
</dbReference>
<organism evidence="2 3">
    <name type="scientific">Grifola frondosa</name>
    <name type="common">Maitake</name>
    <name type="synonym">Polyporus frondosus</name>
    <dbReference type="NCBI Taxonomy" id="5627"/>
    <lineage>
        <taxon>Eukaryota</taxon>
        <taxon>Fungi</taxon>
        <taxon>Dikarya</taxon>
        <taxon>Basidiomycota</taxon>
        <taxon>Agaricomycotina</taxon>
        <taxon>Agaricomycetes</taxon>
        <taxon>Polyporales</taxon>
        <taxon>Grifolaceae</taxon>
        <taxon>Grifola</taxon>
    </lineage>
</organism>